<organism evidence="3 4">
    <name type="scientific">Oryza sativa subsp. japonica</name>
    <name type="common">Rice</name>
    <dbReference type="NCBI Taxonomy" id="39947"/>
    <lineage>
        <taxon>Eukaryota</taxon>
        <taxon>Viridiplantae</taxon>
        <taxon>Streptophyta</taxon>
        <taxon>Embryophyta</taxon>
        <taxon>Tracheophyta</taxon>
        <taxon>Spermatophyta</taxon>
        <taxon>Magnoliopsida</taxon>
        <taxon>Liliopsida</taxon>
        <taxon>Poales</taxon>
        <taxon>Poaceae</taxon>
        <taxon>BOP clade</taxon>
        <taxon>Oryzoideae</taxon>
        <taxon>Oryzeae</taxon>
        <taxon>Oryzinae</taxon>
        <taxon>Oryza</taxon>
        <taxon>Oryza sativa</taxon>
    </lineage>
</organism>
<proteinExistence type="predicted"/>
<dbReference type="Proteomes" id="UP000000763">
    <property type="component" value="Chromosome 2"/>
</dbReference>
<reference evidence="3" key="2">
    <citation type="submission" date="2001-08" db="EMBL/GenBank/DDBJ databases">
        <title>Oryza sativa nipponbare(GA3) genomic DNA, chromosome 2, BAC clone:OJ2056_H01.</title>
        <authorList>
            <person name="Sasaki T."/>
            <person name="Matsumoto T."/>
            <person name="Yamamoto K."/>
        </authorList>
    </citation>
    <scope>NUCLEOTIDE SEQUENCE</scope>
</reference>
<evidence type="ECO:0000313" key="4">
    <source>
        <dbReference type="Proteomes" id="UP000000763"/>
    </source>
</evidence>
<protein>
    <submittedName>
        <fullName evidence="3">Uncharacterized protein</fullName>
    </submittedName>
</protein>
<name>Q6ZGW1_ORYSJ</name>
<feature type="region of interest" description="Disordered" evidence="1">
    <location>
        <begin position="56"/>
        <end position="115"/>
    </location>
</feature>
<gene>
    <name evidence="2" type="ORF">OJ1008_D06.6</name>
    <name evidence="3" type="ORF">OJ2056_H01.39</name>
</gene>
<dbReference type="EMBL" id="AP004098">
    <property type="protein sequence ID" value="BAD12913.1"/>
    <property type="molecule type" value="Genomic_DNA"/>
</dbReference>
<evidence type="ECO:0000256" key="1">
    <source>
        <dbReference type="SAM" id="MobiDB-lite"/>
    </source>
</evidence>
<reference evidence="2" key="1">
    <citation type="submission" date="2001-08" db="EMBL/GenBank/DDBJ databases">
        <title>Oryza sativa nipponbare(GA3) genomic DNA, chromosome 2, BAC clone:OJ1008_D06.</title>
        <authorList>
            <person name="Sasaki T."/>
            <person name="Matsumoto T."/>
            <person name="Yamamoto K."/>
        </authorList>
    </citation>
    <scope>NUCLEOTIDE SEQUENCE</scope>
</reference>
<evidence type="ECO:0000313" key="2">
    <source>
        <dbReference type="EMBL" id="BAD12863.1"/>
    </source>
</evidence>
<sequence>MGLIPVLSDMVAEPAWNPRGPHMSVCPCMALGLAPTVARAAKGWCGWRRWLPGILASPGGDTRAQSGTSSPASPHPSCGSAGGARQERAAGDGLGAGGRRSDGHRGGNRHRGSRW</sequence>
<accession>Q6ZGW1</accession>
<dbReference type="AlphaFoldDB" id="Q6ZGW1"/>
<evidence type="ECO:0000313" key="3">
    <source>
        <dbReference type="EMBL" id="BAD12913.1"/>
    </source>
</evidence>
<reference evidence="4" key="4">
    <citation type="journal article" date="2008" name="Nucleic Acids Res.">
        <title>The rice annotation project database (RAP-DB): 2008 update.</title>
        <authorList>
            <consortium name="The rice annotation project (RAP)"/>
        </authorList>
    </citation>
    <scope>GENOME REANNOTATION</scope>
    <source>
        <strain evidence="4">cv. Nipponbare</strain>
    </source>
</reference>
<reference evidence="4" key="3">
    <citation type="journal article" date="2005" name="Nature">
        <title>The map-based sequence of the rice genome.</title>
        <authorList>
            <consortium name="International rice genome sequencing project (IRGSP)"/>
            <person name="Matsumoto T."/>
            <person name="Wu J."/>
            <person name="Kanamori H."/>
            <person name="Katayose Y."/>
            <person name="Fujisawa M."/>
            <person name="Namiki N."/>
            <person name="Mizuno H."/>
            <person name="Yamamoto K."/>
            <person name="Antonio B.A."/>
            <person name="Baba T."/>
            <person name="Sakata K."/>
            <person name="Nagamura Y."/>
            <person name="Aoki H."/>
            <person name="Arikawa K."/>
            <person name="Arita K."/>
            <person name="Bito T."/>
            <person name="Chiden Y."/>
            <person name="Fujitsuka N."/>
            <person name="Fukunaka R."/>
            <person name="Hamada M."/>
            <person name="Harada C."/>
            <person name="Hayashi A."/>
            <person name="Hijishita S."/>
            <person name="Honda M."/>
            <person name="Hosokawa S."/>
            <person name="Ichikawa Y."/>
            <person name="Idonuma A."/>
            <person name="Iijima M."/>
            <person name="Ikeda M."/>
            <person name="Ikeno M."/>
            <person name="Ito K."/>
            <person name="Ito S."/>
            <person name="Ito T."/>
            <person name="Ito Y."/>
            <person name="Ito Y."/>
            <person name="Iwabuchi A."/>
            <person name="Kamiya K."/>
            <person name="Karasawa W."/>
            <person name="Kurita K."/>
            <person name="Katagiri S."/>
            <person name="Kikuta A."/>
            <person name="Kobayashi H."/>
            <person name="Kobayashi N."/>
            <person name="Machita K."/>
            <person name="Maehara T."/>
            <person name="Masukawa M."/>
            <person name="Mizubayashi T."/>
            <person name="Mukai Y."/>
            <person name="Nagasaki H."/>
            <person name="Nagata Y."/>
            <person name="Naito S."/>
            <person name="Nakashima M."/>
            <person name="Nakama Y."/>
            <person name="Nakamichi Y."/>
            <person name="Nakamura M."/>
            <person name="Meguro A."/>
            <person name="Negishi M."/>
            <person name="Ohta I."/>
            <person name="Ohta T."/>
            <person name="Okamoto M."/>
            <person name="Ono N."/>
            <person name="Saji S."/>
            <person name="Sakaguchi M."/>
            <person name="Sakai K."/>
            <person name="Shibata M."/>
            <person name="Shimokawa T."/>
            <person name="Song J."/>
            <person name="Takazaki Y."/>
            <person name="Terasawa K."/>
            <person name="Tsugane M."/>
            <person name="Tsuji K."/>
            <person name="Ueda S."/>
            <person name="Waki K."/>
            <person name="Yamagata H."/>
            <person name="Yamamoto M."/>
            <person name="Yamamoto S."/>
            <person name="Yamane H."/>
            <person name="Yoshiki S."/>
            <person name="Yoshihara R."/>
            <person name="Yukawa K."/>
            <person name="Zhong H."/>
            <person name="Yano M."/>
            <person name="Yuan Q."/>
            <person name="Ouyang S."/>
            <person name="Liu J."/>
            <person name="Jones K.M."/>
            <person name="Gansberger K."/>
            <person name="Moffat K."/>
            <person name="Hill J."/>
            <person name="Bera J."/>
            <person name="Fadrosh D."/>
            <person name="Jin S."/>
            <person name="Johri S."/>
            <person name="Kim M."/>
            <person name="Overton L."/>
            <person name="Reardon M."/>
            <person name="Tsitrin T."/>
            <person name="Vuong H."/>
            <person name="Weaver B."/>
            <person name="Ciecko A."/>
            <person name="Tallon L."/>
            <person name="Jackson J."/>
            <person name="Pai G."/>
            <person name="Aken S.V."/>
            <person name="Utterback T."/>
            <person name="Reidmuller S."/>
            <person name="Feldblyum T."/>
            <person name="Hsiao J."/>
            <person name="Zismann V."/>
            <person name="Iobst S."/>
            <person name="de Vazeille A.R."/>
            <person name="Buell C.R."/>
            <person name="Ying K."/>
            <person name="Li Y."/>
            <person name="Lu T."/>
            <person name="Huang Y."/>
            <person name="Zhao Q."/>
            <person name="Feng Q."/>
            <person name="Zhang L."/>
            <person name="Zhu J."/>
            <person name="Weng Q."/>
            <person name="Mu J."/>
            <person name="Lu Y."/>
            <person name="Fan D."/>
            <person name="Liu Y."/>
            <person name="Guan J."/>
            <person name="Zhang Y."/>
            <person name="Yu S."/>
            <person name="Liu X."/>
            <person name="Zhang Y."/>
            <person name="Hong G."/>
            <person name="Han B."/>
            <person name="Choisne N."/>
            <person name="Demange N."/>
            <person name="Orjeda G."/>
            <person name="Samain S."/>
            <person name="Cattolico L."/>
            <person name="Pelletier E."/>
            <person name="Couloux A."/>
            <person name="Segurens B."/>
            <person name="Wincker P."/>
            <person name="D'Hont A."/>
            <person name="Scarpelli C."/>
            <person name="Weissenbach J."/>
            <person name="Salanoubat M."/>
            <person name="Quetier F."/>
            <person name="Yu Y."/>
            <person name="Kim H.R."/>
            <person name="Rambo T."/>
            <person name="Currie J."/>
            <person name="Collura K."/>
            <person name="Luo M."/>
            <person name="Yang T."/>
            <person name="Ammiraju J.S.S."/>
            <person name="Engler F."/>
            <person name="Soderlund C."/>
            <person name="Wing R.A."/>
            <person name="Palmer L.E."/>
            <person name="de la Bastide M."/>
            <person name="Spiegel L."/>
            <person name="Nascimento L."/>
            <person name="Zutavern T."/>
            <person name="O'Shaughnessy A."/>
            <person name="Dike S."/>
            <person name="Dedhia N."/>
            <person name="Preston R."/>
            <person name="Balija V."/>
            <person name="McCombie W.R."/>
            <person name="Chow T."/>
            <person name="Chen H."/>
            <person name="Chung M."/>
            <person name="Chen C."/>
            <person name="Shaw J."/>
            <person name="Wu H."/>
            <person name="Hsiao K."/>
            <person name="Chao Y."/>
            <person name="Chu M."/>
            <person name="Cheng C."/>
            <person name="Hour A."/>
            <person name="Lee P."/>
            <person name="Lin S."/>
            <person name="Lin Y."/>
            <person name="Liou J."/>
            <person name="Liu S."/>
            <person name="Hsing Y."/>
            <person name="Raghuvanshi S."/>
            <person name="Mohanty A."/>
            <person name="Bharti A.K."/>
            <person name="Gaur A."/>
            <person name="Gupta V."/>
            <person name="Kumar D."/>
            <person name="Ravi V."/>
            <person name="Vij S."/>
            <person name="Kapur A."/>
            <person name="Khurana P."/>
            <person name="Khurana P."/>
            <person name="Khurana J.P."/>
            <person name="Tyagi A.K."/>
            <person name="Gaikwad K."/>
            <person name="Singh A."/>
            <person name="Dalal V."/>
            <person name="Srivastava S."/>
            <person name="Dixit A."/>
            <person name="Pal A.K."/>
            <person name="Ghazi I.A."/>
            <person name="Yadav M."/>
            <person name="Pandit A."/>
            <person name="Bhargava A."/>
            <person name="Sureshbabu K."/>
            <person name="Batra K."/>
            <person name="Sharma T.R."/>
            <person name="Mohapatra T."/>
            <person name="Singh N.K."/>
            <person name="Messing J."/>
            <person name="Nelson A.B."/>
            <person name="Fuks G."/>
            <person name="Kavchok S."/>
            <person name="Keizer G."/>
            <person name="Linton E."/>
            <person name="Llaca V."/>
            <person name="Song R."/>
            <person name="Tanyolac B."/>
            <person name="Young S."/>
            <person name="Ho-Il K."/>
            <person name="Hahn J.H."/>
            <person name="Sangsakoo G."/>
            <person name="Vanavichit A."/>
            <person name="de Mattos Luiz.A.T."/>
            <person name="Zimmer P.D."/>
            <person name="Malone G."/>
            <person name="Dellagostin O."/>
            <person name="de Oliveira A.C."/>
            <person name="Bevan M."/>
            <person name="Bancroft I."/>
            <person name="Minx P."/>
            <person name="Cordum H."/>
            <person name="Wilson R."/>
            <person name="Cheng Z."/>
            <person name="Jin W."/>
            <person name="Jiang J."/>
            <person name="Leong S.A."/>
            <person name="Iwama H."/>
            <person name="Gojobori T."/>
            <person name="Itoh T."/>
            <person name="Niimura Y."/>
            <person name="Fujii Y."/>
            <person name="Habara T."/>
            <person name="Sakai H."/>
            <person name="Sato Y."/>
            <person name="Wilson G."/>
            <person name="Kumar K."/>
            <person name="McCouch S."/>
            <person name="Juretic N."/>
            <person name="Hoen D."/>
            <person name="Wright S."/>
            <person name="Bruskiewich R."/>
            <person name="Bureau T."/>
            <person name="Miyao A."/>
            <person name="Hirochika H."/>
            <person name="Nishikawa T."/>
            <person name="Kadowaki K."/>
            <person name="Sugiura M."/>
            <person name="Burr B."/>
            <person name="Sasaki T."/>
        </authorList>
    </citation>
    <scope>NUCLEOTIDE SEQUENCE [LARGE SCALE GENOMIC DNA]</scope>
    <source>
        <strain evidence="4">cv. Nipponbare</strain>
    </source>
</reference>
<feature type="compositionally biased region" description="Basic residues" evidence="1">
    <location>
        <begin position="106"/>
        <end position="115"/>
    </location>
</feature>
<dbReference type="EMBL" id="AP004040">
    <property type="protein sequence ID" value="BAD12863.1"/>
    <property type="molecule type" value="Genomic_DNA"/>
</dbReference>
<feature type="compositionally biased region" description="Polar residues" evidence="1">
    <location>
        <begin position="63"/>
        <end position="72"/>
    </location>
</feature>